<feature type="compositionally biased region" description="Acidic residues" evidence="1">
    <location>
        <begin position="598"/>
        <end position="616"/>
    </location>
</feature>
<organism evidence="4 5">
    <name type="scientific">Elysia crispata</name>
    <name type="common">lettuce slug</name>
    <dbReference type="NCBI Taxonomy" id="231223"/>
    <lineage>
        <taxon>Eukaryota</taxon>
        <taxon>Metazoa</taxon>
        <taxon>Spiralia</taxon>
        <taxon>Lophotrochozoa</taxon>
        <taxon>Mollusca</taxon>
        <taxon>Gastropoda</taxon>
        <taxon>Heterobranchia</taxon>
        <taxon>Euthyneura</taxon>
        <taxon>Panpulmonata</taxon>
        <taxon>Sacoglossa</taxon>
        <taxon>Placobranchoidea</taxon>
        <taxon>Plakobranchidae</taxon>
        <taxon>Elysia</taxon>
    </lineage>
</organism>
<feature type="compositionally biased region" description="Polar residues" evidence="1">
    <location>
        <begin position="687"/>
        <end position="697"/>
    </location>
</feature>
<evidence type="ECO:0000256" key="1">
    <source>
        <dbReference type="SAM" id="MobiDB-lite"/>
    </source>
</evidence>
<keyword evidence="3" id="KW-0732">Signal</keyword>
<dbReference type="EMBL" id="JAWDGP010005584">
    <property type="protein sequence ID" value="KAK3755866.1"/>
    <property type="molecule type" value="Genomic_DNA"/>
</dbReference>
<keyword evidence="2" id="KW-0812">Transmembrane</keyword>
<keyword evidence="2" id="KW-0472">Membrane</keyword>
<accession>A0AAE1D406</accession>
<evidence type="ECO:0000256" key="2">
    <source>
        <dbReference type="SAM" id="Phobius"/>
    </source>
</evidence>
<evidence type="ECO:0000313" key="5">
    <source>
        <dbReference type="Proteomes" id="UP001283361"/>
    </source>
</evidence>
<dbReference type="AlphaFoldDB" id="A0AAE1D406"/>
<feature type="compositionally biased region" description="Basic and acidic residues" evidence="1">
    <location>
        <begin position="642"/>
        <end position="651"/>
    </location>
</feature>
<evidence type="ECO:0008006" key="6">
    <source>
        <dbReference type="Google" id="ProtNLM"/>
    </source>
</evidence>
<keyword evidence="5" id="KW-1185">Reference proteome</keyword>
<keyword evidence="2" id="KW-1133">Transmembrane helix</keyword>
<feature type="region of interest" description="Disordered" evidence="1">
    <location>
        <begin position="572"/>
        <end position="707"/>
    </location>
</feature>
<reference evidence="4" key="1">
    <citation type="journal article" date="2023" name="G3 (Bethesda)">
        <title>A reference genome for the long-term kleptoplast-retaining sea slug Elysia crispata morphotype clarki.</title>
        <authorList>
            <person name="Eastman K.E."/>
            <person name="Pendleton A.L."/>
            <person name="Shaikh M.A."/>
            <person name="Suttiyut T."/>
            <person name="Ogas R."/>
            <person name="Tomko P."/>
            <person name="Gavelis G."/>
            <person name="Widhalm J.R."/>
            <person name="Wisecaver J.H."/>
        </authorList>
    </citation>
    <scope>NUCLEOTIDE SEQUENCE</scope>
    <source>
        <strain evidence="4">ECLA1</strain>
    </source>
</reference>
<feature type="signal peptide" evidence="3">
    <location>
        <begin position="1"/>
        <end position="25"/>
    </location>
</feature>
<sequence>MLLSSATCQLLVLTVLFLQGDQVSSQCEPVEEGRPFSITCSGPPCREHLLYEWTAKSASMTERLISHCDTTMDCTGNNDFFTINIAKNGTVGFLSTLTINKVSQTEPFNNEGTWTCQYCGSEKEKCTLKIFVKPVNPKCEATEVTDATGQLIQIKIRCTMEKVYPTIPKCQFQVVDKNGRLVFQNQPKDSCDESVDIGRFQEGQNIIKAKVGSSIQPDFDKIQLTPVSPDIRLRLPKTSIKCLNFKYRDGFYKGETVLCQCILEDQGKPRGISMWLQNGIKLGNSNFSTSHRDRKEELITCVGSSAIGQESPGITFSPEFAFLRSGAINFTTFYEERPDDSCCGNAGILAFCEIATSEVNPSPRIVFLVDNKETSISNSPDTRDENYRHSFRFQPKVGGIFKVMCRVENAIFPELVEERTANITIHSPVQFAESTEVKKYYEFKIQPGIPVIISVEITAYPKATNFTLYRGNPGNIITVDDYGVLYVERSPSTGTVELTMTIDNSSDFTMYSLVMDNGIGEGLTYSFTIEEDTDDDLTVVYIIVGVVIGVIGVIIIVVVVLVVLWRRRHSKTDSDNLEESATNGTGNEEDDKAKSDVEENIYNEPEENEPEKEEEYINCVNNEDALPSEIAPEPPKTTAQGKLDKSKELKEGKKKANFKGKSVRSSDPTPSAAKATSEGKTPRYVNMPSSANLNVQNKRSRADATPSPFHHSMYVNLQDDQATDDPCYASITDQIMY</sequence>
<evidence type="ECO:0000313" key="4">
    <source>
        <dbReference type="EMBL" id="KAK3755866.1"/>
    </source>
</evidence>
<proteinExistence type="predicted"/>
<feature type="transmembrane region" description="Helical" evidence="2">
    <location>
        <begin position="539"/>
        <end position="565"/>
    </location>
</feature>
<comment type="caution">
    <text evidence="4">The sequence shown here is derived from an EMBL/GenBank/DDBJ whole genome shotgun (WGS) entry which is preliminary data.</text>
</comment>
<dbReference type="Proteomes" id="UP001283361">
    <property type="component" value="Unassembled WGS sequence"/>
</dbReference>
<name>A0AAE1D406_9GAST</name>
<protein>
    <recommendedName>
        <fullName evidence="6">Ig-like domain-containing protein</fullName>
    </recommendedName>
</protein>
<evidence type="ECO:0000256" key="3">
    <source>
        <dbReference type="SAM" id="SignalP"/>
    </source>
</evidence>
<gene>
    <name evidence="4" type="ORF">RRG08_056136</name>
</gene>
<feature type="compositionally biased region" description="Basic residues" evidence="1">
    <location>
        <begin position="652"/>
        <end position="662"/>
    </location>
</feature>
<feature type="chain" id="PRO_5041987777" description="Ig-like domain-containing protein" evidence="3">
    <location>
        <begin position="26"/>
        <end position="737"/>
    </location>
</feature>